<dbReference type="EMBL" id="FOVR01000001">
    <property type="protein sequence ID" value="SFN47923.1"/>
    <property type="molecule type" value="Genomic_DNA"/>
</dbReference>
<keyword evidence="1" id="KW-1133">Transmembrane helix</keyword>
<name>A0A1I4ZD19_9HYPH</name>
<dbReference type="PANTHER" id="PTHR35342">
    <property type="entry name" value="TRICARBOXYLIC TRANSPORT PROTEIN"/>
    <property type="match status" value="1"/>
</dbReference>
<dbReference type="PANTHER" id="PTHR35342:SF5">
    <property type="entry name" value="TRICARBOXYLIC TRANSPORT PROTEIN"/>
    <property type="match status" value="1"/>
</dbReference>
<feature type="transmembrane region" description="Helical" evidence="1">
    <location>
        <begin position="200"/>
        <end position="221"/>
    </location>
</feature>
<feature type="transmembrane region" description="Helical" evidence="1">
    <location>
        <begin position="472"/>
        <end position="492"/>
    </location>
</feature>
<dbReference type="STRING" id="655353.SAMN04488056_10139"/>
<evidence type="ECO:0000313" key="4">
    <source>
        <dbReference type="Proteomes" id="UP000199236"/>
    </source>
</evidence>
<feature type="transmembrane region" description="Helical" evidence="1">
    <location>
        <begin position="323"/>
        <end position="344"/>
    </location>
</feature>
<organism evidence="3 4">
    <name type="scientific">Cohaesibacter marisflavi</name>
    <dbReference type="NCBI Taxonomy" id="655353"/>
    <lineage>
        <taxon>Bacteria</taxon>
        <taxon>Pseudomonadati</taxon>
        <taxon>Pseudomonadota</taxon>
        <taxon>Alphaproteobacteria</taxon>
        <taxon>Hyphomicrobiales</taxon>
        <taxon>Cohaesibacteraceae</taxon>
    </lineage>
</organism>
<feature type="transmembrane region" description="Helical" evidence="1">
    <location>
        <begin position="356"/>
        <end position="383"/>
    </location>
</feature>
<evidence type="ECO:0000259" key="2">
    <source>
        <dbReference type="Pfam" id="PF01970"/>
    </source>
</evidence>
<reference evidence="3 4" key="1">
    <citation type="submission" date="2016-10" db="EMBL/GenBank/DDBJ databases">
        <authorList>
            <person name="de Groot N.N."/>
        </authorList>
    </citation>
    <scope>NUCLEOTIDE SEQUENCE [LARGE SCALE GENOMIC DNA]</scope>
    <source>
        <strain evidence="3 4">CGMCC 1.9157</strain>
    </source>
</reference>
<feature type="transmembrane region" description="Helical" evidence="1">
    <location>
        <begin position="435"/>
        <end position="452"/>
    </location>
</feature>
<gene>
    <name evidence="3" type="ORF">SAMN04488056_10139</name>
</gene>
<feature type="transmembrane region" description="Helical" evidence="1">
    <location>
        <begin position="259"/>
        <end position="282"/>
    </location>
</feature>
<feature type="transmembrane region" description="Helical" evidence="1">
    <location>
        <begin position="148"/>
        <end position="164"/>
    </location>
</feature>
<feature type="transmembrane region" description="Helical" evidence="1">
    <location>
        <begin position="171"/>
        <end position="188"/>
    </location>
</feature>
<feature type="transmembrane region" description="Helical" evidence="1">
    <location>
        <begin position="21"/>
        <end position="40"/>
    </location>
</feature>
<feature type="transmembrane region" description="Helical" evidence="1">
    <location>
        <begin position="110"/>
        <end position="136"/>
    </location>
</feature>
<protein>
    <submittedName>
        <fullName evidence="3">Putative tricarboxylic transport membrane protein</fullName>
    </submittedName>
</protein>
<keyword evidence="1" id="KW-0812">Transmembrane</keyword>
<evidence type="ECO:0000313" key="3">
    <source>
        <dbReference type="EMBL" id="SFN47923.1"/>
    </source>
</evidence>
<dbReference type="Proteomes" id="UP000199236">
    <property type="component" value="Unassembled WGS sequence"/>
</dbReference>
<keyword evidence="4" id="KW-1185">Reference proteome</keyword>
<dbReference type="RefSeq" id="WP_175527845.1">
    <property type="nucleotide sequence ID" value="NZ_FOVR01000001.1"/>
</dbReference>
<dbReference type="InterPro" id="IPR002823">
    <property type="entry name" value="DUF112_TM"/>
</dbReference>
<proteinExistence type="predicted"/>
<feature type="transmembrane region" description="Helical" evidence="1">
    <location>
        <begin position="46"/>
        <end position="69"/>
    </location>
</feature>
<accession>A0A1I4ZD19</accession>
<dbReference type="Pfam" id="PF01970">
    <property type="entry name" value="TctA"/>
    <property type="match status" value="1"/>
</dbReference>
<evidence type="ECO:0000256" key="1">
    <source>
        <dbReference type="SAM" id="Phobius"/>
    </source>
</evidence>
<sequence>MLDSLSHLMVAFNQVATPENLLLIFVAGLIGTLVGALPGLGPSAGIALMMPLTFGMSPISGLSLLTGVYMGTMYGGRLTAILINTPGDAPAIVTAMEGYPMMQRGKGGQALGISAIASFVGGIFGLLMLIFFAPIIAEYAIFLGPPEYFMLMLLGLSMIIVLAGSDPLKALIATLVGVLLSTIGSDYVSGNVRFAVVPELIEGVDFVAVIIGLFGIGEVLVNVEERIRLNMGKPKFKFSEFIPGLAELRHISLPTLRGSVIGTGIGVLPGAGATIATFIAYITEKKLSKQPENFGKGASEGLASPEAANNAAVPGSLIPLLTLGIPGSGGTAIMLGALIMFGLNPGPMLMIQSADIVWGTIAGLTIANLFLLGSNILLIPVFVNALRLIQNHLNAIVVAFCLVGAFSINYGTFDVWVTVVFGVIGYLMKRANYPTGPFILALVLAPLAENYLRQSIMLGQGSWGIFVQKPLTMTFTILVLGVVLFGLAKAPIASYVNKRRNQAA</sequence>
<dbReference type="AlphaFoldDB" id="A0A1I4ZD19"/>
<keyword evidence="1" id="KW-0472">Membrane</keyword>
<feature type="domain" description="DUF112" evidence="2">
    <location>
        <begin position="21"/>
        <end position="440"/>
    </location>
</feature>
<feature type="transmembrane region" description="Helical" evidence="1">
    <location>
        <begin position="395"/>
        <end position="428"/>
    </location>
</feature>